<dbReference type="Gene3D" id="1.20.5.170">
    <property type="match status" value="1"/>
</dbReference>
<dbReference type="RefSeq" id="WP_208150972.1">
    <property type="nucleotide sequence ID" value="NZ_JAGETV010000037.1"/>
</dbReference>
<organism evidence="3 4">
    <name type="scientific">Thiomicrorhabdus marina</name>
    <dbReference type="NCBI Taxonomy" id="2818442"/>
    <lineage>
        <taxon>Bacteria</taxon>
        <taxon>Pseudomonadati</taxon>
        <taxon>Pseudomonadota</taxon>
        <taxon>Gammaproteobacteria</taxon>
        <taxon>Thiotrichales</taxon>
        <taxon>Piscirickettsiaceae</taxon>
        <taxon>Thiomicrorhabdus</taxon>
    </lineage>
</organism>
<keyword evidence="4" id="KW-1185">Reference proteome</keyword>
<gene>
    <name evidence="3" type="ORF">J3998_12305</name>
</gene>
<protein>
    <submittedName>
        <fullName evidence="3">Uncharacterized protein</fullName>
    </submittedName>
</protein>
<dbReference type="EMBL" id="JAGETV010000037">
    <property type="protein sequence ID" value="MBO1928357.1"/>
    <property type="molecule type" value="Genomic_DNA"/>
</dbReference>
<comment type="caution">
    <text evidence="3">The sequence shown here is derived from an EMBL/GenBank/DDBJ whole genome shotgun (WGS) entry which is preliminary data.</text>
</comment>
<dbReference type="Proteomes" id="UP000664835">
    <property type="component" value="Unassembled WGS sequence"/>
</dbReference>
<feature type="region of interest" description="Disordered" evidence="1">
    <location>
        <begin position="82"/>
        <end position="101"/>
    </location>
</feature>
<evidence type="ECO:0000256" key="2">
    <source>
        <dbReference type="SAM" id="SignalP"/>
    </source>
</evidence>
<feature type="chain" id="PRO_5046738532" evidence="2">
    <location>
        <begin position="24"/>
        <end position="101"/>
    </location>
</feature>
<accession>A0ABS3Q7V6</accession>
<evidence type="ECO:0000256" key="1">
    <source>
        <dbReference type="SAM" id="MobiDB-lite"/>
    </source>
</evidence>
<feature type="signal peptide" evidence="2">
    <location>
        <begin position="1"/>
        <end position="23"/>
    </location>
</feature>
<keyword evidence="2" id="KW-0732">Signal</keyword>
<reference evidence="3 4" key="1">
    <citation type="submission" date="2021-03" db="EMBL/GenBank/DDBJ databases">
        <title>Thiomicrorhabdus sp.nov.,novel sulfur-oxidizing bacteria isolated from coastal sediment.</title>
        <authorList>
            <person name="Liu X."/>
        </authorList>
    </citation>
    <scope>NUCLEOTIDE SEQUENCE [LARGE SCALE GENOMIC DNA]</scope>
    <source>
        <strain evidence="3 4">6S2-11</strain>
    </source>
</reference>
<feature type="region of interest" description="Disordered" evidence="1">
    <location>
        <begin position="43"/>
        <end position="63"/>
    </location>
</feature>
<sequence length="101" mass="11519">MRKTMVMTVVLSALILFEGVAAAASISTRVRILEGKVAQQERTVKQVSQSSEAQQQRFDQGMNKVQQLERKVKTLDKKFTDQFEQKHKQASSGQDKRYAYP</sequence>
<evidence type="ECO:0000313" key="3">
    <source>
        <dbReference type="EMBL" id="MBO1928357.1"/>
    </source>
</evidence>
<feature type="compositionally biased region" description="Polar residues" evidence="1">
    <location>
        <begin position="45"/>
        <end position="63"/>
    </location>
</feature>
<evidence type="ECO:0000313" key="4">
    <source>
        <dbReference type="Proteomes" id="UP000664835"/>
    </source>
</evidence>
<name>A0ABS3Q7V6_9GAMM</name>
<proteinExistence type="predicted"/>